<dbReference type="Gene3D" id="1.10.1790.20">
    <property type="match status" value="1"/>
</dbReference>
<dbReference type="AlphaFoldDB" id="A0A0G1BG87"/>
<dbReference type="Gene3D" id="1.10.150.390">
    <property type="match status" value="1"/>
</dbReference>
<evidence type="ECO:0000259" key="1">
    <source>
        <dbReference type="Pfam" id="PF04998"/>
    </source>
</evidence>
<dbReference type="GO" id="GO:0003677">
    <property type="term" value="F:DNA binding"/>
    <property type="evidence" value="ECO:0007669"/>
    <property type="project" value="InterPro"/>
</dbReference>
<protein>
    <submittedName>
        <fullName evidence="2">DNA-directed RNA polymerase subunit beta</fullName>
    </submittedName>
</protein>
<dbReference type="PANTHER" id="PTHR48443">
    <property type="entry name" value="DNA-DIRECTED RNA POLYMERASE SUBUNIT BETA"/>
    <property type="match status" value="1"/>
</dbReference>
<evidence type="ECO:0000313" key="2">
    <source>
        <dbReference type="EMBL" id="KKS72199.1"/>
    </source>
</evidence>
<dbReference type="PANTHER" id="PTHR48443:SF1">
    <property type="entry name" value="DNA-DIRECTED RNA POLYMERASE SUBUNIT BETA"/>
    <property type="match status" value="1"/>
</dbReference>
<dbReference type="EMBL" id="LCEK01000012">
    <property type="protein sequence ID" value="KKS72199.1"/>
    <property type="molecule type" value="Genomic_DNA"/>
</dbReference>
<dbReference type="Proteomes" id="UP000033867">
    <property type="component" value="Unassembled WGS sequence"/>
</dbReference>
<dbReference type="PATRIC" id="fig|1619052.3.peg.306"/>
<dbReference type="InterPro" id="IPR007081">
    <property type="entry name" value="RNA_pol_Rpb1_5"/>
</dbReference>
<sequence>MDLQELFELKGRDAVQRYILSEIQSIYASQGQRLNDKHVELIVRQMFSRMYVEDSGDTDLLPGETVEKAQFRGSNDIASKNKGKAASGRELFLGVSKISLSTQSFLSAASFQETSKVLINAAITGKMDPLEGLKENVIIGRLIPAGTGFREQE</sequence>
<proteinExistence type="predicted"/>
<dbReference type="GO" id="GO:0000428">
    <property type="term" value="C:DNA-directed RNA polymerase complex"/>
    <property type="evidence" value="ECO:0007669"/>
    <property type="project" value="UniProtKB-KW"/>
</dbReference>
<dbReference type="SUPFAM" id="SSF64484">
    <property type="entry name" value="beta and beta-prime subunits of DNA dependent RNA-polymerase"/>
    <property type="match status" value="1"/>
</dbReference>
<dbReference type="CDD" id="cd02655">
    <property type="entry name" value="RNAP_beta'_C"/>
    <property type="match status" value="1"/>
</dbReference>
<keyword evidence="2" id="KW-0804">Transcription</keyword>
<organism evidence="2 3">
    <name type="scientific">Candidatus Magasanikbacteria bacterium GW2011_GWE2_42_7</name>
    <dbReference type="NCBI Taxonomy" id="1619052"/>
    <lineage>
        <taxon>Bacteria</taxon>
        <taxon>Candidatus Magasanikiibacteriota</taxon>
    </lineage>
</organism>
<name>A0A0G1BG87_9BACT</name>
<keyword evidence="2" id="KW-0240">DNA-directed RNA polymerase</keyword>
<dbReference type="Pfam" id="PF04998">
    <property type="entry name" value="RNA_pol_Rpb1_5"/>
    <property type="match status" value="1"/>
</dbReference>
<evidence type="ECO:0000313" key="3">
    <source>
        <dbReference type="Proteomes" id="UP000033867"/>
    </source>
</evidence>
<accession>A0A0G1BG87</accession>
<comment type="caution">
    <text evidence="2">The sequence shown here is derived from an EMBL/GenBank/DDBJ whole genome shotgun (WGS) entry which is preliminary data.</text>
</comment>
<reference evidence="2 3" key="1">
    <citation type="journal article" date="2015" name="Nature">
        <title>rRNA introns, odd ribosomes, and small enigmatic genomes across a large radiation of phyla.</title>
        <authorList>
            <person name="Brown C.T."/>
            <person name="Hug L.A."/>
            <person name="Thomas B.C."/>
            <person name="Sharon I."/>
            <person name="Castelle C.J."/>
            <person name="Singh A."/>
            <person name="Wilkins M.J."/>
            <person name="Williams K.H."/>
            <person name="Banfield J.F."/>
        </authorList>
    </citation>
    <scope>NUCLEOTIDE SEQUENCE [LARGE SCALE GENOMIC DNA]</scope>
</reference>
<gene>
    <name evidence="2" type="ORF">UV42_C0012G0026</name>
</gene>
<dbReference type="GO" id="GO:0003899">
    <property type="term" value="F:DNA-directed RNA polymerase activity"/>
    <property type="evidence" value="ECO:0007669"/>
    <property type="project" value="InterPro"/>
</dbReference>
<feature type="domain" description="RNA polymerase Rpb1" evidence="1">
    <location>
        <begin position="2"/>
        <end position="73"/>
    </location>
</feature>
<dbReference type="GO" id="GO:0006351">
    <property type="term" value="P:DNA-templated transcription"/>
    <property type="evidence" value="ECO:0007669"/>
    <property type="project" value="InterPro"/>
</dbReference>